<evidence type="ECO:0000313" key="2">
    <source>
        <dbReference type="Proteomes" id="UP000000435"/>
    </source>
</evidence>
<evidence type="ECO:0000313" key="1">
    <source>
        <dbReference type="EMBL" id="AAZ68948.1"/>
    </source>
</evidence>
<keyword evidence="2" id="KW-1185">Reference proteome</keyword>
<protein>
    <submittedName>
        <fullName evidence="1">Surface antigen msp4</fullName>
    </submittedName>
</protein>
<dbReference type="EMBL" id="CP000107">
    <property type="protein sequence ID" value="AAZ68948.1"/>
    <property type="molecule type" value="Genomic_DNA"/>
</dbReference>
<proteinExistence type="predicted"/>
<sequence>MNCKRFFIASALISLMSFLPSVSFSESIHEDNINGNFYISAKYMPSASHFGVFSVKEEKNTTTGVFGLKQDWDGATIKDASSSHTIDPSTIFSISNYSFKYENNPFLGFAGAIGYSMGGPRVEFEVSYEIFDVKNQGNSYKNDAHKYCALSRHTGGMPQAGHQNKFVFLKNEGLLDISLMINACYDITIDSMPFSPYICAGIGSDLVSMFETTNPKISYQGKLGVSYSISPEASVFVGGHFHRVIGNEFKDIPAITPAGATEIKGTQFTTVTLNICHFGLELGGRFTF</sequence>
<organism evidence="1 2">
    <name type="scientific">Ehrlichia canis (strain Jake)</name>
    <dbReference type="NCBI Taxonomy" id="269484"/>
    <lineage>
        <taxon>Bacteria</taxon>
        <taxon>Pseudomonadati</taxon>
        <taxon>Pseudomonadota</taxon>
        <taxon>Alphaproteobacteria</taxon>
        <taxon>Rickettsiales</taxon>
        <taxon>Anaplasmataceae</taxon>
        <taxon>Ehrlichia</taxon>
    </lineage>
</organism>
<name>A0ACA6AWN4_EHRCJ</name>
<dbReference type="Proteomes" id="UP000000435">
    <property type="component" value="Chromosome"/>
</dbReference>
<reference evidence="2" key="1">
    <citation type="journal article" date="2006" name="J. Bacteriol.">
        <title>The genome of the obligately intracellular bacterium Ehrlichia canis reveals themes of complex membrane structure and immune evasion strategies.</title>
        <authorList>
            <person name="Mavromatis K."/>
            <person name="Doyle C.K."/>
            <person name="Lykidis A."/>
            <person name="Ivanova N."/>
            <person name="Francino M.P."/>
            <person name="Chain P."/>
            <person name="Shin M."/>
            <person name="Malfatti S."/>
            <person name="Larimer F."/>
            <person name="Copeland A."/>
            <person name="Detter J.C."/>
            <person name="Land M."/>
            <person name="Richardson P.M."/>
            <person name="Yu X.J."/>
            <person name="Walker D.H."/>
            <person name="McBride J.W."/>
            <person name="Kyrpides N.C."/>
        </authorList>
    </citation>
    <scope>NUCLEOTIDE SEQUENCE [LARGE SCALE GENOMIC DNA]</scope>
    <source>
        <strain evidence="2">Jake</strain>
    </source>
</reference>
<accession>A0ACA6AWN4</accession>
<gene>
    <name evidence="1" type="ordered locus">Ecaj_0917</name>
</gene>